<dbReference type="Proteomes" id="UP001140560">
    <property type="component" value="Unassembled WGS sequence"/>
</dbReference>
<protein>
    <recommendedName>
        <fullName evidence="2">RING-type domain-containing protein</fullName>
    </recommendedName>
</protein>
<name>A0A9W8Y354_9PLEO</name>
<dbReference type="SUPFAM" id="SSF57850">
    <property type="entry name" value="RING/U-box"/>
    <property type="match status" value="1"/>
</dbReference>
<dbReference type="InterPro" id="IPR001841">
    <property type="entry name" value="Znf_RING"/>
</dbReference>
<keyword evidence="4" id="KW-1185">Reference proteome</keyword>
<dbReference type="PANTHER" id="PTHR21540">
    <property type="entry name" value="RING FINGER AND SWIM DOMAIN-CONTAINING PROTEIN 2"/>
    <property type="match status" value="1"/>
</dbReference>
<evidence type="ECO:0000256" key="1">
    <source>
        <dbReference type="PROSITE-ProRule" id="PRU00175"/>
    </source>
</evidence>
<keyword evidence="1" id="KW-0863">Zinc-finger</keyword>
<evidence type="ECO:0000313" key="4">
    <source>
        <dbReference type="Proteomes" id="UP001140560"/>
    </source>
</evidence>
<dbReference type="AlphaFoldDB" id="A0A9W8Y354"/>
<dbReference type="PROSITE" id="PS50089">
    <property type="entry name" value="ZF_RING_2"/>
    <property type="match status" value="1"/>
</dbReference>
<dbReference type="EMBL" id="JAPEUY010000015">
    <property type="protein sequence ID" value="KAJ4365597.1"/>
    <property type="molecule type" value="Genomic_DNA"/>
</dbReference>
<dbReference type="GO" id="GO:0008270">
    <property type="term" value="F:zinc ion binding"/>
    <property type="evidence" value="ECO:0007669"/>
    <property type="project" value="UniProtKB-KW"/>
</dbReference>
<keyword evidence="1" id="KW-0479">Metal-binding</keyword>
<dbReference type="GO" id="GO:0061630">
    <property type="term" value="F:ubiquitin protein ligase activity"/>
    <property type="evidence" value="ECO:0007669"/>
    <property type="project" value="InterPro"/>
</dbReference>
<feature type="domain" description="RING-type" evidence="2">
    <location>
        <begin position="69"/>
        <end position="125"/>
    </location>
</feature>
<dbReference type="OrthoDB" id="2122982at2759"/>
<dbReference type="InterPro" id="IPR013083">
    <property type="entry name" value="Znf_RING/FYVE/PHD"/>
</dbReference>
<dbReference type="Gene3D" id="3.30.40.10">
    <property type="entry name" value="Zinc/RING finger domain, C3HC4 (zinc finger)"/>
    <property type="match status" value="1"/>
</dbReference>
<sequence>MLQGMSLSSIPQPHHLLTHPSIGRKILHFTLPNKPNFYAVHEDIICCTSALIREAMQKHRKPLHRQDDCDICYVSLDPRARNITFCRKCGDNVHEACLQEWWKQLLLVDQREDSSSHVPTCPFCRATWSDDEDQIFHLAVAEDLDDCALQLYVNWLYSRILHICSAISPTTDEFNATILKCWEVANAFQDETFKGEVFTVFFTTEGKAPLDTDSIDWAFVEGKRSEDIEQFVIDVVSAQLEPGRLLEDAREWPDVFVMELAYGVLVERRWGNLEEMRDAFFGLGRR</sequence>
<gene>
    <name evidence="3" type="ORF">N0V83_008217</name>
</gene>
<reference evidence="3" key="1">
    <citation type="submission" date="2022-10" db="EMBL/GenBank/DDBJ databases">
        <title>Tapping the CABI collections for fungal endophytes: first genome assemblies for Collariella, Neodidymelliopsis, Ascochyta clinopodiicola, Didymella pomorum, Didymosphaeria variabile, Neocosmospora piperis and Neocucurbitaria cava.</title>
        <authorList>
            <person name="Hill R."/>
        </authorList>
    </citation>
    <scope>NUCLEOTIDE SEQUENCE</scope>
    <source>
        <strain evidence="3">IMI 356814</strain>
    </source>
</reference>
<accession>A0A9W8Y354</accession>
<organism evidence="3 4">
    <name type="scientific">Neocucurbitaria cava</name>
    <dbReference type="NCBI Taxonomy" id="798079"/>
    <lineage>
        <taxon>Eukaryota</taxon>
        <taxon>Fungi</taxon>
        <taxon>Dikarya</taxon>
        <taxon>Ascomycota</taxon>
        <taxon>Pezizomycotina</taxon>
        <taxon>Dothideomycetes</taxon>
        <taxon>Pleosporomycetidae</taxon>
        <taxon>Pleosporales</taxon>
        <taxon>Pleosporineae</taxon>
        <taxon>Cucurbitariaceae</taxon>
        <taxon>Neocucurbitaria</taxon>
    </lineage>
</organism>
<evidence type="ECO:0000313" key="3">
    <source>
        <dbReference type="EMBL" id="KAJ4365597.1"/>
    </source>
</evidence>
<dbReference type="InterPro" id="IPR039903">
    <property type="entry name" value="Zswim2"/>
</dbReference>
<proteinExistence type="predicted"/>
<comment type="caution">
    <text evidence="3">The sequence shown here is derived from an EMBL/GenBank/DDBJ whole genome shotgun (WGS) entry which is preliminary data.</text>
</comment>
<evidence type="ECO:0000259" key="2">
    <source>
        <dbReference type="PROSITE" id="PS50089"/>
    </source>
</evidence>
<keyword evidence="1" id="KW-0862">Zinc</keyword>